<sequence>MTNKITLVIMAAGIGSRFGKGIKQLEGLGPNGEAIMEYSIRDAVAAGFEKVVIVIRKDIQEVFDNSVRKRLGDEVELSYVYQEMDQIPNEYNELIEGRTKPWGTGQAILSCKDEVNGSFLVINADDYYGKEAYEKAYSYLTREESADTEKMQAGMVGFELKNTLSASGGVTRGVCKVDDTDKLIEIRETQNIQYDGTCIKGEYQGEEVEFPEDTVVSMNMFAFTKDFFGVLETGFRKFLEGTLQGTEDKKEFLVPVFIEELLQKNQMEVNVLYSSDRWFGITYQADKEAAKEELAKLYR</sequence>
<name>A0ABT1E933_9FIRM</name>
<keyword evidence="3" id="KW-1185">Reference proteome</keyword>
<evidence type="ECO:0000313" key="2">
    <source>
        <dbReference type="EMBL" id="MCP1101376.1"/>
    </source>
</evidence>
<dbReference type="SUPFAM" id="SSF53448">
    <property type="entry name" value="Nucleotide-diphospho-sugar transferases"/>
    <property type="match status" value="1"/>
</dbReference>
<dbReference type="InterPro" id="IPR029044">
    <property type="entry name" value="Nucleotide-diphossugar_trans"/>
</dbReference>
<organism evidence="2 3">
    <name type="scientific">Aequitasia blattaphilus</name>
    <dbReference type="NCBI Taxonomy" id="2949332"/>
    <lineage>
        <taxon>Bacteria</taxon>
        <taxon>Bacillati</taxon>
        <taxon>Bacillota</taxon>
        <taxon>Clostridia</taxon>
        <taxon>Lachnospirales</taxon>
        <taxon>Lachnospiraceae</taxon>
        <taxon>Aequitasia</taxon>
    </lineage>
</organism>
<reference evidence="2 3" key="1">
    <citation type="journal article" date="2022" name="Genome Biol. Evol.">
        <title>Host diet, physiology and behaviors set the stage for Lachnospiraceae cladogenesis.</title>
        <authorList>
            <person name="Vera-Ponce De Leon A."/>
            <person name="Schneider M."/>
            <person name="Jahnes B.C."/>
            <person name="Sadowski V."/>
            <person name="Camuy-Velez L.A."/>
            <person name="Duan J."/>
            <person name="Sabree Z.L."/>
        </authorList>
    </citation>
    <scope>NUCLEOTIDE SEQUENCE [LARGE SCALE GENOMIC DNA]</scope>
    <source>
        <strain evidence="2 3">PAL113</strain>
    </source>
</reference>
<dbReference type="Pfam" id="PF00483">
    <property type="entry name" value="NTP_transferase"/>
    <property type="match status" value="1"/>
</dbReference>
<dbReference type="InterPro" id="IPR005835">
    <property type="entry name" value="NTP_transferase_dom"/>
</dbReference>
<accession>A0ABT1E933</accession>
<protein>
    <submittedName>
        <fullName evidence="2">Sugar phosphate nucleotidyltransferase</fullName>
    </submittedName>
</protein>
<dbReference type="Gene3D" id="3.90.550.10">
    <property type="entry name" value="Spore Coat Polysaccharide Biosynthesis Protein SpsA, Chain A"/>
    <property type="match status" value="1"/>
</dbReference>
<proteinExistence type="predicted"/>
<dbReference type="RefSeq" id="WP_262065161.1">
    <property type="nucleotide sequence ID" value="NZ_JAMXOD010000003.1"/>
</dbReference>
<dbReference type="EMBL" id="JAMZFW010000003">
    <property type="protein sequence ID" value="MCP1101376.1"/>
    <property type="molecule type" value="Genomic_DNA"/>
</dbReference>
<evidence type="ECO:0000259" key="1">
    <source>
        <dbReference type="Pfam" id="PF00483"/>
    </source>
</evidence>
<gene>
    <name evidence="2" type="ORF">NK125_02980</name>
</gene>
<evidence type="ECO:0000313" key="3">
    <source>
        <dbReference type="Proteomes" id="UP001523566"/>
    </source>
</evidence>
<dbReference type="Proteomes" id="UP001523566">
    <property type="component" value="Unassembled WGS sequence"/>
</dbReference>
<comment type="caution">
    <text evidence="2">The sequence shown here is derived from an EMBL/GenBank/DDBJ whole genome shotgun (WGS) entry which is preliminary data.</text>
</comment>
<feature type="domain" description="Nucleotidyl transferase" evidence="1">
    <location>
        <begin position="8"/>
        <end position="145"/>
    </location>
</feature>